<gene>
    <name evidence="2" type="ORF">PVK06_043442</name>
</gene>
<protein>
    <submittedName>
        <fullName evidence="2">Uncharacterized protein</fullName>
    </submittedName>
</protein>
<feature type="compositionally biased region" description="Polar residues" evidence="1">
    <location>
        <begin position="57"/>
        <end position="75"/>
    </location>
</feature>
<proteinExistence type="predicted"/>
<sequence>MWIRRSLGTKVVTLTDHQRAKVAELSKFRRPAKMQSSTQWIRRSVQTSLKKTKLPLRSSSRLDAESPDSNSSSKE</sequence>
<dbReference type="Proteomes" id="UP001358586">
    <property type="component" value="Chromosome 12"/>
</dbReference>
<comment type="caution">
    <text evidence="2">The sequence shown here is derived from an EMBL/GenBank/DDBJ whole genome shotgun (WGS) entry which is preliminary data.</text>
</comment>
<reference evidence="2 3" key="1">
    <citation type="submission" date="2023-03" db="EMBL/GenBank/DDBJ databases">
        <title>WGS of Gossypium arboreum.</title>
        <authorList>
            <person name="Yu D."/>
        </authorList>
    </citation>
    <scope>NUCLEOTIDE SEQUENCE [LARGE SCALE GENOMIC DNA]</scope>
    <source>
        <tissue evidence="2">Leaf</tissue>
    </source>
</reference>
<name>A0ABR0MNV1_GOSAR</name>
<keyword evidence="3" id="KW-1185">Reference proteome</keyword>
<organism evidence="2 3">
    <name type="scientific">Gossypium arboreum</name>
    <name type="common">Tree cotton</name>
    <name type="synonym">Gossypium nanking</name>
    <dbReference type="NCBI Taxonomy" id="29729"/>
    <lineage>
        <taxon>Eukaryota</taxon>
        <taxon>Viridiplantae</taxon>
        <taxon>Streptophyta</taxon>
        <taxon>Embryophyta</taxon>
        <taxon>Tracheophyta</taxon>
        <taxon>Spermatophyta</taxon>
        <taxon>Magnoliopsida</taxon>
        <taxon>eudicotyledons</taxon>
        <taxon>Gunneridae</taxon>
        <taxon>Pentapetalae</taxon>
        <taxon>rosids</taxon>
        <taxon>malvids</taxon>
        <taxon>Malvales</taxon>
        <taxon>Malvaceae</taxon>
        <taxon>Malvoideae</taxon>
        <taxon>Gossypium</taxon>
    </lineage>
</organism>
<evidence type="ECO:0000313" key="2">
    <source>
        <dbReference type="EMBL" id="KAK5775541.1"/>
    </source>
</evidence>
<dbReference type="EMBL" id="JARKNE010000012">
    <property type="protein sequence ID" value="KAK5775541.1"/>
    <property type="molecule type" value="Genomic_DNA"/>
</dbReference>
<evidence type="ECO:0000313" key="3">
    <source>
        <dbReference type="Proteomes" id="UP001358586"/>
    </source>
</evidence>
<evidence type="ECO:0000256" key="1">
    <source>
        <dbReference type="SAM" id="MobiDB-lite"/>
    </source>
</evidence>
<feature type="region of interest" description="Disordered" evidence="1">
    <location>
        <begin position="51"/>
        <end position="75"/>
    </location>
</feature>
<accession>A0ABR0MNV1</accession>